<dbReference type="OrthoDB" id="10020990at2759"/>
<keyword evidence="3" id="KW-1185">Reference proteome</keyword>
<dbReference type="EMBL" id="JAINUF010000023">
    <property type="protein sequence ID" value="KAJ8333511.1"/>
    <property type="molecule type" value="Genomic_DNA"/>
</dbReference>
<feature type="domain" description="Transposase Helix-turn-helix" evidence="1">
    <location>
        <begin position="38"/>
        <end position="87"/>
    </location>
</feature>
<accession>A0A9Q1IBG7</accession>
<dbReference type="Pfam" id="PF13613">
    <property type="entry name" value="HTH_Tnp_4"/>
    <property type="match status" value="1"/>
</dbReference>
<protein>
    <recommendedName>
        <fullName evidence="1">Transposase Helix-turn-helix domain-containing protein</fullName>
    </recommendedName>
</protein>
<evidence type="ECO:0000259" key="1">
    <source>
        <dbReference type="Pfam" id="PF13613"/>
    </source>
</evidence>
<evidence type="ECO:0000313" key="3">
    <source>
        <dbReference type="Proteomes" id="UP001152622"/>
    </source>
</evidence>
<reference evidence="2" key="1">
    <citation type="journal article" date="2023" name="Science">
        <title>Genome structures resolve the early diversification of teleost fishes.</title>
        <authorList>
            <person name="Parey E."/>
            <person name="Louis A."/>
            <person name="Montfort J."/>
            <person name="Bouchez O."/>
            <person name="Roques C."/>
            <person name="Iampietro C."/>
            <person name="Lluch J."/>
            <person name="Castinel A."/>
            <person name="Donnadieu C."/>
            <person name="Desvignes T."/>
            <person name="Floi Bucao C."/>
            <person name="Jouanno E."/>
            <person name="Wen M."/>
            <person name="Mejri S."/>
            <person name="Dirks R."/>
            <person name="Jansen H."/>
            <person name="Henkel C."/>
            <person name="Chen W.J."/>
            <person name="Zahm M."/>
            <person name="Cabau C."/>
            <person name="Klopp C."/>
            <person name="Thompson A.W."/>
            <person name="Robinson-Rechavi M."/>
            <person name="Braasch I."/>
            <person name="Lecointre G."/>
            <person name="Bobe J."/>
            <person name="Postlethwait J.H."/>
            <person name="Berthelot C."/>
            <person name="Roest Crollius H."/>
            <person name="Guiguen Y."/>
        </authorList>
    </citation>
    <scope>NUCLEOTIDE SEQUENCE</scope>
    <source>
        <strain evidence="2">WJC10195</strain>
    </source>
</reference>
<comment type="caution">
    <text evidence="2">The sequence shown here is derived from an EMBL/GenBank/DDBJ whole genome shotgun (WGS) entry which is preliminary data.</text>
</comment>
<dbReference type="PANTHER" id="PTHR23080">
    <property type="entry name" value="THAP DOMAIN PROTEIN"/>
    <property type="match status" value="1"/>
</dbReference>
<evidence type="ECO:0000313" key="2">
    <source>
        <dbReference type="EMBL" id="KAJ8333511.1"/>
    </source>
</evidence>
<gene>
    <name evidence="2" type="ORF">SKAU_G00415190</name>
</gene>
<dbReference type="InterPro" id="IPR027805">
    <property type="entry name" value="Transposase_HTH_dom"/>
</dbReference>
<proteinExistence type="predicted"/>
<dbReference type="Proteomes" id="UP001152622">
    <property type="component" value="Chromosome 23"/>
</dbReference>
<name>A0A9Q1IBG7_SYNKA</name>
<sequence>MAFWTLMEPATSRMVRATRVRGASASAVSEEAFSRPTKLVPIDEFFLFLNYLSTACIQRELGHRFNIHRTTVSRIIITWANFLYCLLGSVCTWMTPEKI</sequence>
<dbReference type="AlphaFoldDB" id="A0A9Q1IBG7"/>
<organism evidence="2 3">
    <name type="scientific">Synaphobranchus kaupii</name>
    <name type="common">Kaup's arrowtooth eel</name>
    <dbReference type="NCBI Taxonomy" id="118154"/>
    <lineage>
        <taxon>Eukaryota</taxon>
        <taxon>Metazoa</taxon>
        <taxon>Chordata</taxon>
        <taxon>Craniata</taxon>
        <taxon>Vertebrata</taxon>
        <taxon>Euteleostomi</taxon>
        <taxon>Actinopterygii</taxon>
        <taxon>Neopterygii</taxon>
        <taxon>Teleostei</taxon>
        <taxon>Anguilliformes</taxon>
        <taxon>Synaphobranchidae</taxon>
        <taxon>Synaphobranchus</taxon>
    </lineage>
</organism>
<dbReference type="PANTHER" id="PTHR23080:SF133">
    <property type="entry name" value="SI:CH211-262I1.5-RELATED"/>
    <property type="match status" value="1"/>
</dbReference>